<evidence type="ECO:0000313" key="27">
    <source>
        <dbReference type="Proteomes" id="UP000048948"/>
    </source>
</evidence>
<reference evidence="17 33" key="7">
    <citation type="submission" date="2018-08" db="EMBL/GenBank/DDBJ databases">
        <authorList>
            <person name="Fokvardsen B D."/>
            <person name="Norman A."/>
        </authorList>
    </citation>
    <scope>NUCLEOTIDE SEQUENCE [LARGE SCALE GENOMIC DNA]</scope>
    <source>
        <strain evidence="17 33">DKC2</strain>
    </source>
</reference>
<proteinExistence type="predicted"/>
<reference evidence="18 19" key="3">
    <citation type="submission" date="2015-03" db="EMBL/GenBank/DDBJ databases">
        <authorList>
            <consortium name="Pathogen Informatics"/>
        </authorList>
    </citation>
    <scope>NUCLEOTIDE SEQUENCE [LARGE SCALE GENOMIC DNA]</scope>
    <source>
        <strain evidence="6 27">Bir 172</strain>
        <strain evidence="5 30">Bir 185</strain>
        <strain evidence="7 28">Bir 187</strain>
        <strain evidence="4 23">C09601061</strain>
        <strain evidence="9 20">D00501624</strain>
        <strain evidence="11 22">G09801536</strain>
        <strain evidence="2 25">G09901357</strain>
        <strain evidence="3 24">H09601792</strain>
        <strain evidence="18">K00500041</strain>
        <strain evidence="13 21">M09401471</strain>
        <strain evidence="19">N09902308</strain>
        <strain evidence="12 26">P00601463</strain>
    </source>
</reference>
<reference evidence="1 32" key="6">
    <citation type="submission" date="2017-10" db="EMBL/GenBank/DDBJ databases">
        <title>Clinical isolate obtained from a human patient with meningeal tuberculosis in michoacan, Mexico.</title>
        <authorList>
            <person name="Guillen-Nepita A.L."/>
            <person name="Negrete-Paz A.M."/>
            <person name="Vazquez-Marrufo G."/>
            <person name="Cruz-Hernandez A."/>
            <person name="Fresia P."/>
            <person name="Naya H."/>
            <person name="Vazquez-Garciduenas M.S."/>
        </authorList>
    </citation>
    <scope>NUCLEOTIDE SEQUENCE [LARGE SCALE GENOMIC DNA]</scope>
    <source>
        <strain evidence="32">Beijing/MYC004</strain>
        <strain evidence="1">MYC004</strain>
    </source>
</reference>
<dbReference type="Proteomes" id="UP000044938">
    <property type="component" value="Unassembled WGS sequence"/>
</dbReference>
<evidence type="ECO:0000313" key="4">
    <source>
        <dbReference type="EMBL" id="CFR66175.1"/>
    </source>
</evidence>
<reference evidence="16 31" key="4">
    <citation type="submission" date="2016-04" db="EMBL/GenBank/DDBJ databases">
        <authorList>
            <person name="Bigi M."/>
            <person name="Bigi F."/>
            <person name="Soria M.A."/>
        </authorList>
    </citation>
    <scope>NUCLEOTIDE SEQUENCE [LARGE SCALE GENOMIC DNA]</scope>
    <source>
        <strain evidence="16 31">6548</strain>
    </source>
</reference>
<reference evidence="10" key="1">
    <citation type="submission" date="2015-03" db="EMBL/GenBank/DDBJ databases">
        <authorList>
            <person name="Murphy D."/>
        </authorList>
    </citation>
    <scope>NUCLEOTIDE SEQUENCE [LARGE SCALE GENOMIC DNA]</scope>
    <source>
        <strain evidence="10">K00500041</strain>
    </source>
</reference>
<dbReference type="Proteomes" id="UP000038802">
    <property type="component" value="Unassembled WGS sequence"/>
</dbReference>
<dbReference type="EMBL" id="CHKL01000193">
    <property type="protein sequence ID" value="COW24708.1"/>
    <property type="molecule type" value="Genomic_DNA"/>
</dbReference>
<sequence>MVEMLGVCVVATDLDGHRIVLRDSEKTLKMRNR</sequence>
<evidence type="ECO:0000313" key="21">
    <source>
        <dbReference type="Proteomes" id="UP000044938"/>
    </source>
</evidence>
<name>A0A0E8VWG3_MYCTX</name>
<dbReference type="STRING" id="1806.RN08_4246"/>
<dbReference type="EMBL" id="CGCX01000062">
    <property type="protein sequence ID" value="CFR66175.1"/>
    <property type="molecule type" value="Genomic_DNA"/>
</dbReference>
<evidence type="ECO:0000313" key="17">
    <source>
        <dbReference type="EMBL" id="VCU52174.1"/>
    </source>
</evidence>
<dbReference type="Proteomes" id="UP000050164">
    <property type="component" value="Unassembled WGS sequence"/>
</dbReference>
<evidence type="ECO:0000313" key="13">
    <source>
        <dbReference type="EMBL" id="COW42559.1"/>
    </source>
</evidence>
<dbReference type="AlphaFoldDB" id="A0A0E8VWG3"/>
<evidence type="ECO:0000313" key="20">
    <source>
        <dbReference type="Proteomes" id="UP000039217"/>
    </source>
</evidence>
<dbReference type="Proteomes" id="UP000300237">
    <property type="component" value="Chromosome"/>
</dbReference>
<evidence type="ECO:0000313" key="24">
    <source>
        <dbReference type="Proteomes" id="UP000046947"/>
    </source>
</evidence>
<evidence type="ECO:0000313" key="19">
    <source>
        <dbReference type="Proteomes" id="UP000039021"/>
    </source>
</evidence>
<dbReference type="EMBL" id="CSAD01000587">
    <property type="protein sequence ID" value="COW18516.1"/>
    <property type="molecule type" value="Genomic_DNA"/>
</dbReference>
<evidence type="ECO:0000313" key="2">
    <source>
        <dbReference type="EMBL" id="CFE48968.1"/>
    </source>
</evidence>
<dbReference type="EMBL" id="LWDQ01000001">
    <property type="protein sequence ID" value="OMH61829.1"/>
    <property type="molecule type" value="Genomic_DNA"/>
</dbReference>
<evidence type="ECO:0000313" key="29">
    <source>
        <dbReference type="Proteomes" id="UP000050139"/>
    </source>
</evidence>
<evidence type="ECO:0000313" key="12">
    <source>
        <dbReference type="EMBL" id="COW24708.1"/>
    </source>
</evidence>
<dbReference type="Proteomes" id="UP000039021">
    <property type="component" value="Unassembled WGS sequence"/>
</dbReference>
<evidence type="ECO:0000313" key="8">
    <source>
        <dbReference type="EMBL" id="CLV64746.1"/>
    </source>
</evidence>
<evidence type="ECO:0000313" key="15">
    <source>
        <dbReference type="EMBL" id="COZ61757.1"/>
    </source>
</evidence>
<reference evidence="16 31" key="5">
    <citation type="submission" date="2017-02" db="EMBL/GenBank/DDBJ databases">
        <title>Protein polymorphisms may explain contrasting epidemiological fitness of two variants of a multidrug-resistant Mycobacterium tuberculosis strain.</title>
        <authorList>
            <person name="Bigi M.M."/>
            <person name="Lopez B."/>
            <person name="Blanco F.C."/>
            <person name="Sasiain M.C."/>
            <person name="De La Barrera S."/>
            <person name="Ritacco V."/>
            <person name="Bigi F."/>
            <person name="Soria M.A."/>
        </authorList>
    </citation>
    <scope>NUCLEOTIDE SEQUENCE [LARGE SCALE GENOMIC DNA]</scope>
    <source>
        <strain evidence="16 31">6548</strain>
    </source>
</reference>
<dbReference type="EMBL" id="LR027516">
    <property type="protein sequence ID" value="VCU52174.1"/>
    <property type="molecule type" value="Genomic_DNA"/>
</dbReference>
<organism evidence="16 31">
    <name type="scientific">Mycobacterium tuberculosis</name>
    <dbReference type="NCBI Taxonomy" id="1773"/>
    <lineage>
        <taxon>Bacteria</taxon>
        <taxon>Bacillati</taxon>
        <taxon>Actinomycetota</taxon>
        <taxon>Actinomycetes</taxon>
        <taxon>Mycobacteriales</taxon>
        <taxon>Mycobacteriaceae</taxon>
        <taxon>Mycobacterium</taxon>
        <taxon>Mycobacterium tuberculosis complex</taxon>
    </lineage>
</organism>
<dbReference type="Proteomes" id="UP000045842">
    <property type="component" value="Unassembled WGS sequence"/>
</dbReference>
<evidence type="ECO:0000313" key="18">
    <source>
        <dbReference type="Proteomes" id="UP000038802"/>
    </source>
</evidence>
<evidence type="ECO:0000313" key="3">
    <source>
        <dbReference type="EMBL" id="CFE84433.1"/>
    </source>
</evidence>
<reference evidence="8 29" key="2">
    <citation type="submission" date="2015-03" db="EMBL/GenBank/DDBJ databases">
        <authorList>
            <consortium name="Pathogen Informatics"/>
            <person name="Murphy D."/>
        </authorList>
    </citation>
    <scope>NUCLEOTIDE SEQUENCE [LARGE SCALE GENOMIC DNA]</scope>
    <source>
        <strain evidence="8 29">0268S</strain>
        <strain evidence="15">N09902308</strain>
    </source>
</reference>
<evidence type="ECO:0000313" key="7">
    <source>
        <dbReference type="EMBL" id="CKT12864.1"/>
    </source>
</evidence>
<dbReference type="Proteomes" id="UP000048600">
    <property type="component" value="Unassembled WGS sequence"/>
</dbReference>
<dbReference type="EMBL" id="COPH01000004">
    <property type="protein sequence ID" value="CLV64746.1"/>
    <property type="molecule type" value="Genomic_DNA"/>
</dbReference>
<evidence type="ECO:0000313" key="11">
    <source>
        <dbReference type="EMBL" id="COW18516.1"/>
    </source>
</evidence>
<dbReference type="Proteomes" id="UP000039217">
    <property type="component" value="Unassembled WGS sequence"/>
</dbReference>
<dbReference type="Proteomes" id="UP000236349">
    <property type="component" value="Chromosome"/>
</dbReference>
<dbReference type="EMBL" id="CSBK01002228">
    <property type="protein sequence ID" value="COZ61757.1"/>
    <property type="molecule type" value="Genomic_DNA"/>
</dbReference>
<evidence type="ECO:0000313" key="23">
    <source>
        <dbReference type="Proteomes" id="UP000046680"/>
    </source>
</evidence>
<dbReference type="Proteomes" id="UP000048948">
    <property type="component" value="Unassembled WGS sequence"/>
</dbReference>
<dbReference type="Proteomes" id="UP000050139">
    <property type="component" value="Unassembled WGS sequence"/>
</dbReference>
<dbReference type="EMBL" id="CFOE01001211">
    <property type="protein sequence ID" value="CFE48968.1"/>
    <property type="molecule type" value="Genomic_DNA"/>
</dbReference>
<dbReference type="Proteomes" id="UP000046680">
    <property type="component" value="Unassembled WGS sequence"/>
</dbReference>
<dbReference type="EMBL" id="CNFT01001285">
    <property type="protein sequence ID" value="CKT11235.1"/>
    <property type="molecule type" value="Genomic_DNA"/>
</dbReference>
<dbReference type="EMBL" id="CSAE01000025">
    <property type="protein sequence ID" value="COV06713.1"/>
    <property type="molecule type" value="Genomic_DNA"/>
</dbReference>
<dbReference type="EMBL" id="CNGE01000639">
    <property type="protein sequence ID" value="CKT12621.1"/>
    <property type="molecule type" value="Genomic_DNA"/>
</dbReference>
<evidence type="ECO:0000313" key="14">
    <source>
        <dbReference type="EMBL" id="COW72360.1"/>
    </source>
</evidence>
<dbReference type="EMBL" id="CFOH01001395">
    <property type="protein sequence ID" value="CFE84433.1"/>
    <property type="molecule type" value="Genomic_DNA"/>
</dbReference>
<evidence type="ECO:0000313" key="26">
    <source>
        <dbReference type="Proteomes" id="UP000048600"/>
    </source>
</evidence>
<evidence type="ECO:0000313" key="6">
    <source>
        <dbReference type="EMBL" id="CKT12621.1"/>
    </source>
</evidence>
<dbReference type="EMBL" id="CP024614">
    <property type="protein sequence ID" value="AUS53075.1"/>
    <property type="molecule type" value="Genomic_DNA"/>
</dbReference>
<evidence type="ECO:0000313" key="32">
    <source>
        <dbReference type="Proteomes" id="UP000236349"/>
    </source>
</evidence>
<dbReference type="Proteomes" id="UP000049023">
    <property type="component" value="Unassembled WGS sequence"/>
</dbReference>
<dbReference type="EMBL" id="CSAE01000662">
    <property type="protein sequence ID" value="COW72360.1"/>
    <property type="molecule type" value="Genomic_DNA"/>
</dbReference>
<dbReference type="PATRIC" id="fig|1773.2384.peg.4291"/>
<accession>A0A0E8VWG3</accession>
<evidence type="ECO:0000313" key="5">
    <source>
        <dbReference type="EMBL" id="CKT11235.1"/>
    </source>
</evidence>
<evidence type="ECO:0000313" key="33">
    <source>
        <dbReference type="Proteomes" id="UP000300237"/>
    </source>
</evidence>
<dbReference type="Proteomes" id="UP000189452">
    <property type="component" value="Chromosome"/>
</dbReference>
<evidence type="ECO:0000313" key="16">
    <source>
        <dbReference type="EMBL" id="OMH61829.1"/>
    </source>
</evidence>
<evidence type="ECO:0000313" key="25">
    <source>
        <dbReference type="Proteomes" id="UP000048289"/>
    </source>
</evidence>
<evidence type="ECO:0000313" key="31">
    <source>
        <dbReference type="Proteomes" id="UP000189452"/>
    </source>
</evidence>
<evidence type="ECO:0000313" key="10">
    <source>
        <dbReference type="EMBL" id="COV06713.1"/>
    </source>
</evidence>
<evidence type="ECO:0000313" key="1">
    <source>
        <dbReference type="EMBL" id="AUS53075.1"/>
    </source>
</evidence>
<protein>
    <submittedName>
        <fullName evidence="16">Uncharacterized protein</fullName>
    </submittedName>
</protein>
<dbReference type="Proteomes" id="UP000046947">
    <property type="component" value="Unassembled WGS sequence"/>
</dbReference>
<dbReference type="EMBL" id="CNFU01001176">
    <property type="protein sequence ID" value="CKT12864.1"/>
    <property type="molecule type" value="Genomic_DNA"/>
</dbReference>
<dbReference type="Proteomes" id="UP000048289">
    <property type="component" value="Unassembled WGS sequence"/>
</dbReference>
<evidence type="ECO:0000313" key="30">
    <source>
        <dbReference type="Proteomes" id="UP000050164"/>
    </source>
</evidence>
<dbReference type="EMBL" id="CSAJ01000348">
    <property type="protein sequence ID" value="COW42559.1"/>
    <property type="molecule type" value="Genomic_DNA"/>
</dbReference>
<gene>
    <name evidence="16" type="ORF">A4S10_04029</name>
    <name evidence="1" type="ORF">CAB90_04309</name>
    <name evidence="17" type="ORF">DKC2_4095</name>
    <name evidence="4" type="ORF">ERS007657_00309</name>
    <name evidence="9" type="ORF">ERS007661_04484</name>
    <name evidence="11" type="ORF">ERS007679_03320</name>
    <name evidence="2" type="ORF">ERS007681_04599</name>
    <name evidence="3" type="ORF">ERS007688_04503</name>
    <name evidence="10" type="ORF">ERS007703_00434</name>
    <name evidence="14" type="ORF">ERS007703_04109</name>
    <name evidence="13" type="ORF">ERS007720_02617</name>
    <name evidence="15" type="ORF">ERS007739_03955</name>
    <name evidence="12" type="ORF">ERS007741_01949</name>
    <name evidence="6" type="ORF">ERS027646_03022</name>
    <name evidence="5" type="ORF">ERS027659_03969</name>
    <name evidence="7" type="ORF">ERS027661_03968</name>
    <name evidence="8" type="ORF">ERS094118_00799</name>
</gene>
<evidence type="ECO:0000313" key="28">
    <source>
        <dbReference type="Proteomes" id="UP000049023"/>
    </source>
</evidence>
<evidence type="ECO:0000313" key="22">
    <source>
        <dbReference type="Proteomes" id="UP000045842"/>
    </source>
</evidence>
<evidence type="ECO:0000313" key="9">
    <source>
        <dbReference type="EMBL" id="CNX13682.1"/>
    </source>
</evidence>
<dbReference type="EMBL" id="CQQC01002737">
    <property type="protein sequence ID" value="CNX13682.1"/>
    <property type="molecule type" value="Genomic_DNA"/>
</dbReference>